<comment type="caution">
    <text evidence="1">The sequence shown here is derived from an EMBL/GenBank/DDBJ whole genome shotgun (WGS) entry which is preliminary data.</text>
</comment>
<dbReference type="AlphaFoldDB" id="A0A9J5WQS5"/>
<proteinExistence type="predicted"/>
<reference evidence="1 2" key="1">
    <citation type="submission" date="2020-09" db="EMBL/GenBank/DDBJ databases">
        <title>De no assembly of potato wild relative species, Solanum commersonii.</title>
        <authorList>
            <person name="Cho K."/>
        </authorList>
    </citation>
    <scope>NUCLEOTIDE SEQUENCE [LARGE SCALE GENOMIC DNA]</scope>
    <source>
        <strain evidence="1">LZ3.2</strain>
        <tissue evidence="1">Leaf</tissue>
    </source>
</reference>
<feature type="non-terminal residue" evidence="1">
    <location>
        <position position="1"/>
    </location>
</feature>
<dbReference type="Proteomes" id="UP000824120">
    <property type="component" value="Chromosome 11"/>
</dbReference>
<name>A0A9J5WQS5_SOLCO</name>
<accession>A0A9J5WQS5</accession>
<evidence type="ECO:0000313" key="1">
    <source>
        <dbReference type="EMBL" id="KAG5577508.1"/>
    </source>
</evidence>
<protein>
    <submittedName>
        <fullName evidence="1">Uncharacterized protein</fullName>
    </submittedName>
</protein>
<sequence length="86" mass="10169">MFCYATSVFTCDLMPCKLHWSQLKSNGWAFWSIKHNDELDYQLSIKSIISCSVVSIFPTEKWRIQSAMEKMWNPDICLVQYWAPIK</sequence>
<organism evidence="1 2">
    <name type="scientific">Solanum commersonii</name>
    <name type="common">Commerson's wild potato</name>
    <name type="synonym">Commerson's nightshade</name>
    <dbReference type="NCBI Taxonomy" id="4109"/>
    <lineage>
        <taxon>Eukaryota</taxon>
        <taxon>Viridiplantae</taxon>
        <taxon>Streptophyta</taxon>
        <taxon>Embryophyta</taxon>
        <taxon>Tracheophyta</taxon>
        <taxon>Spermatophyta</taxon>
        <taxon>Magnoliopsida</taxon>
        <taxon>eudicotyledons</taxon>
        <taxon>Gunneridae</taxon>
        <taxon>Pentapetalae</taxon>
        <taxon>asterids</taxon>
        <taxon>lamiids</taxon>
        <taxon>Solanales</taxon>
        <taxon>Solanaceae</taxon>
        <taxon>Solanoideae</taxon>
        <taxon>Solaneae</taxon>
        <taxon>Solanum</taxon>
    </lineage>
</organism>
<dbReference type="EMBL" id="JACXVP010000011">
    <property type="protein sequence ID" value="KAG5577508.1"/>
    <property type="molecule type" value="Genomic_DNA"/>
</dbReference>
<keyword evidence="2" id="KW-1185">Reference proteome</keyword>
<gene>
    <name evidence="1" type="ORF">H5410_057642</name>
</gene>
<evidence type="ECO:0000313" key="2">
    <source>
        <dbReference type="Proteomes" id="UP000824120"/>
    </source>
</evidence>